<keyword evidence="7" id="KW-1267">Proteomics identification</keyword>
<dbReference type="FunFam" id="3.40.50.1820:FF:000062">
    <property type="entry name" value="Platelet-activating factor acetylhydrolase"/>
    <property type="match status" value="1"/>
</dbReference>
<dbReference type="GO" id="GO:0003847">
    <property type="term" value="F:1-alkyl-2-acetylglycerophosphocholine esterase activity"/>
    <property type="evidence" value="ECO:0000318"/>
    <property type="project" value="GO_Central"/>
</dbReference>
<organism evidence="5 6">
    <name type="scientific">Gallus gallus</name>
    <name type="common">Chicken</name>
    <dbReference type="NCBI Taxonomy" id="9031"/>
    <lineage>
        <taxon>Eukaryota</taxon>
        <taxon>Metazoa</taxon>
        <taxon>Chordata</taxon>
        <taxon>Craniata</taxon>
        <taxon>Vertebrata</taxon>
        <taxon>Euteleostomi</taxon>
        <taxon>Archelosauria</taxon>
        <taxon>Archosauria</taxon>
        <taxon>Dinosauria</taxon>
        <taxon>Saurischia</taxon>
        <taxon>Theropoda</taxon>
        <taxon>Coelurosauria</taxon>
        <taxon>Aves</taxon>
        <taxon>Neognathae</taxon>
        <taxon>Galloanserae</taxon>
        <taxon>Galliformes</taxon>
        <taxon>Phasianidae</taxon>
        <taxon>Phasianinae</taxon>
        <taxon>Gallus</taxon>
    </lineage>
</organism>
<dbReference type="Proteomes" id="UP000000539">
    <property type="component" value="Chromosome 23"/>
</dbReference>
<dbReference type="PANTHER" id="PTHR10272:SF6">
    <property type="entry name" value="PLATELET-ACTIVATING FACTOR ACETYLHYDROLASE 2, CYTOPLASMIC"/>
    <property type="match status" value="1"/>
</dbReference>
<evidence type="ECO:0000313" key="5">
    <source>
        <dbReference type="Ensembl" id="ENSGALP00010019238.1"/>
    </source>
</evidence>
<keyword evidence="2" id="KW-0378">Hydrolase</keyword>
<dbReference type="Pfam" id="PF03403">
    <property type="entry name" value="PAF-AH_p_II"/>
    <property type="match status" value="1"/>
</dbReference>
<reference evidence="5" key="3">
    <citation type="submission" date="2025-09" db="UniProtKB">
        <authorList>
            <consortium name="Ensembl"/>
        </authorList>
    </citation>
    <scope>IDENTIFICATION</scope>
    <source>
        <strain evidence="5">broiler</strain>
    </source>
</reference>
<name>A0A8V0YMT1_CHICK</name>
<evidence type="ECO:0000313" key="6">
    <source>
        <dbReference type="Proteomes" id="UP000000539"/>
    </source>
</evidence>
<dbReference type="AlphaFoldDB" id="A0A8V0YMT1"/>
<dbReference type="GO" id="GO:0016042">
    <property type="term" value="P:lipid catabolic process"/>
    <property type="evidence" value="ECO:0007669"/>
    <property type="project" value="UniProtKB-KW"/>
</dbReference>
<evidence type="ECO:0000256" key="3">
    <source>
        <dbReference type="ARBA" id="ARBA00022963"/>
    </source>
</evidence>
<dbReference type="InterPro" id="IPR029058">
    <property type="entry name" value="AB_hydrolase_fold"/>
</dbReference>
<reference evidence="5" key="1">
    <citation type="submission" date="2020-11" db="EMBL/GenBank/DDBJ databases">
        <title>Gallus gallus (Chicken) genome, bGalGal1, GRCg7b, maternal haplotype autosomes + Z &amp; W.</title>
        <authorList>
            <person name="Warren W."/>
            <person name="Formenti G."/>
            <person name="Fedrigo O."/>
            <person name="Haase B."/>
            <person name="Mountcastle J."/>
            <person name="Balacco J."/>
            <person name="Tracey A."/>
            <person name="Schneider V."/>
            <person name="Okimoto R."/>
            <person name="Cheng H."/>
            <person name="Hawken R."/>
            <person name="Howe K."/>
            <person name="Jarvis E.D."/>
        </authorList>
    </citation>
    <scope>NUCLEOTIDE SEQUENCE [LARGE SCALE GENOMIC DNA]</scope>
    <source>
        <strain evidence="5">Broiler</strain>
    </source>
</reference>
<dbReference type="PANTHER" id="PTHR10272">
    <property type="entry name" value="PLATELET-ACTIVATING FACTOR ACETYLHYDROLASE"/>
    <property type="match status" value="1"/>
</dbReference>
<sequence length="495" mass="55148">MGSPCSRGYVNTLKPFWQREASKQLSMRHRLPWDVLSCATRRARGEGCAVSVLPCSSQGSAKLCSRVRSAQRGQLLRTATFLLGKKVKRRSCSLPKKKSRSQEARKVRKRLGCGAMGGEQSLALPPEKGPHRVGCADIMVGHTQQGLFFRLFYPCVPRDGAERPLWIPRYEYCSGLADFSGHSRRWCAPLLSIAIGSCRVPLSWKAPFKPCSSGYPLIIFSHGLGAFRTVYSSICMQMASWGFVVAALEHRDSSAAMTYFCTAEAVREQWIPHQQVPQGQKEFYFRNNQVHHRANECARALQLFRDISRGNSIPNVLPQGFDLSVLKDSIDLAKAAVMGHSFGGVTAVLALVKEPGFRCAVALDAWMFPLENVLYPEVPKPVLFINTEKFQTPESVAKMKRLSSRNSQTKIITILGSVHQSQTDFAFLTGKLINRVFHARGTLDPSKCLDITSQAALAFLQRHLGVREEFARWDRLLEGIGDSVIPEAPFFLSNL</sequence>
<dbReference type="FunCoup" id="A0A8V0YMT1">
    <property type="interactions" value="277"/>
</dbReference>
<gene>
    <name evidence="5" type="primary">PAFAH2</name>
</gene>
<dbReference type="OrthoDB" id="2363873at2759"/>
<keyword evidence="6" id="KW-1185">Reference proteome</keyword>
<keyword evidence="3" id="KW-0442">Lipid degradation</keyword>
<proteinExistence type="evidence at protein level"/>
<evidence type="ECO:0007829" key="7">
    <source>
        <dbReference type="PeptideAtlas" id="A0A8V0YMT1"/>
    </source>
</evidence>
<dbReference type="SUPFAM" id="SSF53474">
    <property type="entry name" value="alpha/beta-Hydrolases"/>
    <property type="match status" value="1"/>
</dbReference>
<protein>
    <recommendedName>
        <fullName evidence="1">1-alkyl-2-acetylglycerophosphocholine esterase</fullName>
        <ecNumber evidence="1">3.1.1.47</ecNumber>
    </recommendedName>
</protein>
<evidence type="ECO:0000256" key="4">
    <source>
        <dbReference type="ARBA" id="ARBA00023098"/>
    </source>
</evidence>
<keyword evidence="4" id="KW-0443">Lipid metabolism</keyword>
<dbReference type="Gene3D" id="3.40.50.1820">
    <property type="entry name" value="alpha/beta hydrolase"/>
    <property type="match status" value="1"/>
</dbReference>
<dbReference type="EC" id="3.1.1.47" evidence="1"/>
<reference evidence="5" key="2">
    <citation type="submission" date="2025-08" db="UniProtKB">
        <authorList>
            <consortium name="Ensembl"/>
        </authorList>
    </citation>
    <scope>IDENTIFICATION</scope>
    <source>
        <strain evidence="5">broiler</strain>
    </source>
</reference>
<dbReference type="Ensembl" id="ENSGALT00010032495.1">
    <property type="protein sequence ID" value="ENSGALP00010019238.1"/>
    <property type="gene ID" value="ENSGALG00010013502.1"/>
</dbReference>
<dbReference type="GeneTree" id="ENSGT00390000005233"/>
<accession>A0A8V0YMT1</accession>
<evidence type="ECO:0000256" key="1">
    <source>
        <dbReference type="ARBA" id="ARBA00013201"/>
    </source>
</evidence>
<evidence type="ECO:0000256" key="2">
    <source>
        <dbReference type="ARBA" id="ARBA00022801"/>
    </source>
</evidence>